<reference evidence="8 9" key="1">
    <citation type="submission" date="2019-01" db="EMBL/GenBank/DDBJ databases">
        <authorList>
            <person name="Chen W.-M."/>
        </authorList>
    </citation>
    <scope>NUCLEOTIDE SEQUENCE [LARGE SCALE GENOMIC DNA]</scope>
    <source>
        <strain evidence="8 9">CCP-7</strain>
    </source>
</reference>
<comment type="caution">
    <text evidence="8">The sequence shown here is derived from an EMBL/GenBank/DDBJ whole genome shotgun (WGS) entry which is preliminary data.</text>
</comment>
<keyword evidence="3" id="KW-0285">Flavoprotein</keyword>
<dbReference type="SUPFAM" id="SSF56645">
    <property type="entry name" value="Acyl-CoA dehydrogenase NM domain-like"/>
    <property type="match status" value="1"/>
</dbReference>
<comment type="similarity">
    <text evidence="2">Belongs to the acyl-CoA dehydrogenase family.</text>
</comment>
<keyword evidence="4" id="KW-0274">FAD</keyword>
<evidence type="ECO:0000313" key="9">
    <source>
        <dbReference type="Proteomes" id="UP000282971"/>
    </source>
</evidence>
<dbReference type="InterPro" id="IPR037069">
    <property type="entry name" value="AcylCoA_DH/ox_N_sf"/>
</dbReference>
<dbReference type="InterPro" id="IPR009100">
    <property type="entry name" value="AcylCoA_DH/oxidase_NM_dom_sf"/>
</dbReference>
<protein>
    <recommendedName>
        <fullName evidence="10">Acyl-CoA dehydrogenase</fullName>
    </recommendedName>
</protein>
<organism evidence="8 9">
    <name type="scientific">Sphingomonas crocodyli</name>
    <dbReference type="NCBI Taxonomy" id="1979270"/>
    <lineage>
        <taxon>Bacteria</taxon>
        <taxon>Pseudomonadati</taxon>
        <taxon>Pseudomonadota</taxon>
        <taxon>Alphaproteobacteria</taxon>
        <taxon>Sphingomonadales</taxon>
        <taxon>Sphingomonadaceae</taxon>
        <taxon>Sphingomonas</taxon>
    </lineage>
</organism>
<dbReference type="Gene3D" id="1.10.540.10">
    <property type="entry name" value="Acyl-CoA dehydrogenase/oxidase, N-terminal domain"/>
    <property type="match status" value="1"/>
</dbReference>
<feature type="domain" description="Acyl-CoA dehydrogenase/oxidase N-terminal" evidence="7">
    <location>
        <begin position="40"/>
        <end position="122"/>
    </location>
</feature>
<dbReference type="EMBL" id="SACN01000001">
    <property type="protein sequence ID" value="RVT94489.1"/>
    <property type="molecule type" value="Genomic_DNA"/>
</dbReference>
<gene>
    <name evidence="8" type="ORF">EOD43_11830</name>
</gene>
<dbReference type="InterPro" id="IPR036250">
    <property type="entry name" value="AcylCo_DH-like_C"/>
</dbReference>
<name>A0A437MA29_9SPHN</name>
<dbReference type="Pfam" id="PF02771">
    <property type="entry name" value="Acyl-CoA_dh_N"/>
    <property type="match status" value="1"/>
</dbReference>
<evidence type="ECO:0000256" key="2">
    <source>
        <dbReference type="ARBA" id="ARBA00009347"/>
    </source>
</evidence>
<evidence type="ECO:0008006" key="10">
    <source>
        <dbReference type="Google" id="ProtNLM"/>
    </source>
</evidence>
<accession>A0A437MA29</accession>
<dbReference type="AlphaFoldDB" id="A0A437MA29"/>
<dbReference type="OrthoDB" id="7328575at2"/>
<dbReference type="GO" id="GO:0003995">
    <property type="term" value="F:acyl-CoA dehydrogenase activity"/>
    <property type="evidence" value="ECO:0007669"/>
    <property type="project" value="TreeGrafter"/>
</dbReference>
<sequence>MLQMGHWWRHQRNPPQCHWRARARPAQGTFRTMIVNLTPTEEQQLVEDSIRGLLADKLPVDRLREAHAHGGAVERAIWGDLVELGLFGLGLAEERGGIGYGLPEEVIVAKALGAHLASPSIVAQMIAVHLADDATRPALMSGEARAAFVNAFDGGAHLIDGEGATHAVVVGKGGAALVAIDSLGAAEPVELIDETVAVAKVSTDAALSGGAEVDRLSLLLATYMAGLAGATRDMAVDYAKTREQFGQPIGAFQAIKHQCADLALRAAGAETQCYHTAVTFGRGNDDGVEVACARLLAGEAALANAKQNIQIHGGMGFTAECDAHLFLKRAHLISMLGTSKVEVRKRILA</sequence>
<keyword evidence="9" id="KW-1185">Reference proteome</keyword>
<dbReference type="Gene3D" id="1.20.140.10">
    <property type="entry name" value="Butyryl-CoA Dehydrogenase, subunit A, domain 3"/>
    <property type="match status" value="1"/>
</dbReference>
<comment type="cofactor">
    <cofactor evidence="1">
        <name>FAD</name>
        <dbReference type="ChEBI" id="CHEBI:57692"/>
    </cofactor>
</comment>
<dbReference type="PANTHER" id="PTHR43884">
    <property type="entry name" value="ACYL-COA DEHYDROGENASE"/>
    <property type="match status" value="1"/>
</dbReference>
<evidence type="ECO:0000259" key="6">
    <source>
        <dbReference type="Pfam" id="PF00441"/>
    </source>
</evidence>
<evidence type="ECO:0000256" key="5">
    <source>
        <dbReference type="ARBA" id="ARBA00023002"/>
    </source>
</evidence>
<evidence type="ECO:0000256" key="4">
    <source>
        <dbReference type="ARBA" id="ARBA00022827"/>
    </source>
</evidence>
<dbReference type="PANTHER" id="PTHR43884:SF20">
    <property type="entry name" value="ACYL-COA DEHYDROGENASE FADE28"/>
    <property type="match status" value="1"/>
</dbReference>
<dbReference type="InterPro" id="IPR013786">
    <property type="entry name" value="AcylCoA_DH/ox_N"/>
</dbReference>
<keyword evidence="5" id="KW-0560">Oxidoreductase</keyword>
<proteinExistence type="inferred from homology"/>
<evidence type="ECO:0000313" key="8">
    <source>
        <dbReference type="EMBL" id="RVT94489.1"/>
    </source>
</evidence>
<dbReference type="Pfam" id="PF00441">
    <property type="entry name" value="Acyl-CoA_dh_1"/>
    <property type="match status" value="1"/>
</dbReference>
<evidence type="ECO:0000256" key="3">
    <source>
        <dbReference type="ARBA" id="ARBA00022630"/>
    </source>
</evidence>
<dbReference type="GO" id="GO:0050660">
    <property type="term" value="F:flavin adenine dinucleotide binding"/>
    <property type="evidence" value="ECO:0007669"/>
    <property type="project" value="InterPro"/>
</dbReference>
<dbReference type="SUPFAM" id="SSF47203">
    <property type="entry name" value="Acyl-CoA dehydrogenase C-terminal domain-like"/>
    <property type="match status" value="1"/>
</dbReference>
<dbReference type="InterPro" id="IPR009075">
    <property type="entry name" value="AcylCo_DH/oxidase_C"/>
</dbReference>
<evidence type="ECO:0000259" key="7">
    <source>
        <dbReference type="Pfam" id="PF02771"/>
    </source>
</evidence>
<evidence type="ECO:0000256" key="1">
    <source>
        <dbReference type="ARBA" id="ARBA00001974"/>
    </source>
</evidence>
<feature type="domain" description="Acyl-CoA dehydrogenase/oxidase C-terminal" evidence="6">
    <location>
        <begin position="219"/>
        <end position="337"/>
    </location>
</feature>
<dbReference type="Proteomes" id="UP000282971">
    <property type="component" value="Unassembled WGS sequence"/>
</dbReference>